<reference evidence="3" key="1">
    <citation type="journal article" date="2019" name="Int. J. Syst. Evol. Microbiol.">
        <title>The Global Catalogue of Microorganisms (GCM) 10K type strain sequencing project: providing services to taxonomists for standard genome sequencing and annotation.</title>
        <authorList>
            <consortium name="The Broad Institute Genomics Platform"/>
            <consortium name="The Broad Institute Genome Sequencing Center for Infectious Disease"/>
            <person name="Wu L."/>
            <person name="Ma J."/>
        </authorList>
    </citation>
    <scope>NUCLEOTIDE SEQUENCE [LARGE SCALE GENOMIC DNA]</scope>
    <source>
        <strain evidence="3">JCM 31037</strain>
    </source>
</reference>
<dbReference type="Proteomes" id="UP001597260">
    <property type="component" value="Unassembled WGS sequence"/>
</dbReference>
<feature type="chain" id="PRO_5045968729" description="Ig-like domain-containing protein" evidence="1">
    <location>
        <begin position="23"/>
        <end position="135"/>
    </location>
</feature>
<evidence type="ECO:0000313" key="2">
    <source>
        <dbReference type="EMBL" id="MFD1322761.1"/>
    </source>
</evidence>
<evidence type="ECO:0000313" key="3">
    <source>
        <dbReference type="Proteomes" id="UP001597260"/>
    </source>
</evidence>
<comment type="caution">
    <text evidence="2">The sequence shown here is derived from an EMBL/GenBank/DDBJ whole genome shotgun (WGS) entry which is preliminary data.</text>
</comment>
<keyword evidence="1" id="KW-0732">Signal</keyword>
<gene>
    <name evidence="2" type="ORF">ACFQ4H_16810</name>
</gene>
<sequence length="135" mass="14216">MSNRTKTRGVAAVLGAAATVAAVGLAIGPSAPAVAVAEAEVGSAGAYKIGDVTSLAPGASVTGGWNNTPTSRYYFVDVRPIATTVTQPCTLEVTRSWRKQNWNANNTRELEVYWTVKNVGSYTCDGDVYLSWVSN</sequence>
<proteinExistence type="predicted"/>
<dbReference type="RefSeq" id="WP_377571917.1">
    <property type="nucleotide sequence ID" value="NZ_JBHTMP010000024.1"/>
</dbReference>
<evidence type="ECO:0000256" key="1">
    <source>
        <dbReference type="SAM" id="SignalP"/>
    </source>
</evidence>
<feature type="signal peptide" evidence="1">
    <location>
        <begin position="1"/>
        <end position="22"/>
    </location>
</feature>
<dbReference type="EMBL" id="JBHTMP010000024">
    <property type="protein sequence ID" value="MFD1322761.1"/>
    <property type="molecule type" value="Genomic_DNA"/>
</dbReference>
<organism evidence="2 3">
    <name type="scientific">Micromonospora sonneratiae</name>
    <dbReference type="NCBI Taxonomy" id="1184706"/>
    <lineage>
        <taxon>Bacteria</taxon>
        <taxon>Bacillati</taxon>
        <taxon>Actinomycetota</taxon>
        <taxon>Actinomycetes</taxon>
        <taxon>Micromonosporales</taxon>
        <taxon>Micromonosporaceae</taxon>
        <taxon>Micromonospora</taxon>
    </lineage>
</organism>
<protein>
    <recommendedName>
        <fullName evidence="4">Ig-like domain-containing protein</fullName>
    </recommendedName>
</protein>
<evidence type="ECO:0008006" key="4">
    <source>
        <dbReference type="Google" id="ProtNLM"/>
    </source>
</evidence>
<keyword evidence="3" id="KW-1185">Reference proteome</keyword>
<name>A0ABW3YGH2_9ACTN</name>
<accession>A0ABW3YGH2</accession>